<accession>A0A1W1D162</accession>
<name>A0A1W1D162_9ZZZZ</name>
<dbReference type="EMBL" id="FPHM01000287">
    <property type="protein sequence ID" value="SFV71642.1"/>
    <property type="molecule type" value="Genomic_DNA"/>
</dbReference>
<dbReference type="AlphaFoldDB" id="A0A1W1D162"/>
<reference evidence="1" key="1">
    <citation type="submission" date="2016-10" db="EMBL/GenBank/DDBJ databases">
        <authorList>
            <person name="de Groot N.N."/>
        </authorList>
    </citation>
    <scope>NUCLEOTIDE SEQUENCE</scope>
</reference>
<evidence type="ECO:0000313" key="1">
    <source>
        <dbReference type="EMBL" id="SFV71642.1"/>
    </source>
</evidence>
<sequence>MNIETIKHTYPKTFGLIKEEFSALRYLLVIDENYDDEDTEEFDAIDPEDYNYLVYITDLLRESIGEENLLESIKRFQNHSDIKEIYVSEIDLYGIQTDLNEAGIAKMVLGTIEEVLS</sequence>
<organism evidence="1">
    <name type="scientific">hydrothermal vent metagenome</name>
    <dbReference type="NCBI Taxonomy" id="652676"/>
    <lineage>
        <taxon>unclassified sequences</taxon>
        <taxon>metagenomes</taxon>
        <taxon>ecological metagenomes</taxon>
    </lineage>
</organism>
<proteinExistence type="predicted"/>
<gene>
    <name evidence="1" type="ORF">MNB_SV-13-866</name>
</gene>
<protein>
    <submittedName>
        <fullName evidence="1">Uncharacterized protein</fullName>
    </submittedName>
</protein>